<keyword evidence="3" id="KW-0433">Leucine-rich repeat</keyword>
<dbReference type="InterPro" id="IPR012337">
    <property type="entry name" value="RNaseH-like_sf"/>
</dbReference>
<keyword evidence="4" id="KW-0732">Signal</keyword>
<dbReference type="PANTHER" id="PTHR48059">
    <property type="entry name" value="POLYGALACTURONASE INHIBITOR 1"/>
    <property type="match status" value="1"/>
</dbReference>
<dbReference type="PROSITE" id="PS50994">
    <property type="entry name" value="INTEGRASE"/>
    <property type="match status" value="1"/>
</dbReference>
<name>A0AA89AU32_9ASTE</name>
<evidence type="ECO:0000259" key="8">
    <source>
        <dbReference type="PROSITE" id="PS50994"/>
    </source>
</evidence>
<evidence type="ECO:0000256" key="6">
    <source>
        <dbReference type="ARBA" id="ARBA00023136"/>
    </source>
</evidence>
<dbReference type="InterPro" id="IPR036397">
    <property type="entry name" value="RNaseH_sf"/>
</dbReference>
<dbReference type="GO" id="GO:0015074">
    <property type="term" value="P:DNA integration"/>
    <property type="evidence" value="ECO:0007669"/>
    <property type="project" value="InterPro"/>
</dbReference>
<evidence type="ECO:0000256" key="1">
    <source>
        <dbReference type="ARBA" id="ARBA00004196"/>
    </source>
</evidence>
<evidence type="ECO:0000256" key="5">
    <source>
        <dbReference type="ARBA" id="ARBA00022737"/>
    </source>
</evidence>
<dbReference type="InterPro" id="IPR001611">
    <property type="entry name" value="Leu-rich_rpt"/>
</dbReference>
<dbReference type="Proteomes" id="UP001188597">
    <property type="component" value="Unassembled WGS sequence"/>
</dbReference>
<dbReference type="InterPro" id="IPR001584">
    <property type="entry name" value="Integrase_cat-core"/>
</dbReference>
<protein>
    <recommendedName>
        <fullName evidence="8">Integrase catalytic domain-containing protein</fullName>
    </recommendedName>
</protein>
<evidence type="ECO:0000256" key="2">
    <source>
        <dbReference type="ARBA" id="ARBA00004370"/>
    </source>
</evidence>
<dbReference type="InterPro" id="IPR032675">
    <property type="entry name" value="LRR_dom_sf"/>
</dbReference>
<gene>
    <name evidence="9" type="ORF">RJ639_010265</name>
</gene>
<dbReference type="Pfam" id="PF00665">
    <property type="entry name" value="rve"/>
    <property type="match status" value="1"/>
</dbReference>
<evidence type="ECO:0000313" key="10">
    <source>
        <dbReference type="Proteomes" id="UP001188597"/>
    </source>
</evidence>
<evidence type="ECO:0000256" key="3">
    <source>
        <dbReference type="ARBA" id="ARBA00022614"/>
    </source>
</evidence>
<dbReference type="AlphaFoldDB" id="A0AA89AU32"/>
<comment type="caution">
    <text evidence="9">The sequence shown here is derived from an EMBL/GenBank/DDBJ whole genome shotgun (WGS) entry which is preliminary data.</text>
</comment>
<dbReference type="SUPFAM" id="SSF52058">
    <property type="entry name" value="L domain-like"/>
    <property type="match status" value="1"/>
</dbReference>
<keyword evidence="5" id="KW-0677">Repeat</keyword>
<evidence type="ECO:0000313" key="9">
    <source>
        <dbReference type="EMBL" id="KAK3014263.1"/>
    </source>
</evidence>
<comment type="subcellular location">
    <subcellularLocation>
        <location evidence="1">Cell envelope</location>
    </subcellularLocation>
    <subcellularLocation>
        <location evidence="2">Membrane</location>
    </subcellularLocation>
</comment>
<dbReference type="InterPro" id="IPR051848">
    <property type="entry name" value="PGIP"/>
</dbReference>
<sequence length="437" mass="49572">MGYLADRPKQVESESVYISSQDEVPHVTWSWRGQSLAVFSIPFAIWVMDILEPFAIASRQRRFVIVAIDYFTKWSEAEALAITALAKCKDFSWKNVLCRFKVPRPLIVDNRKQFDSTTFRTFCENLLINRYFTFVAHPLPNGQTESINQNILNDIMYKILLGDVTVRHPHVNLPGRPPRLKDGIFIIGNPFNNLRMRIKEANFRPLWSKGHFNGGLFLDGLVVHAPSLSSPSESWIHHSFLLSSPGEILAAIRRLDSLQVLELQGNNFPDAVPRQLRIDPFEAEVNHIVGSIPPEIGSLKKLKRLKLSKNRLSGSLLDQLEELKELKRILLGENNLTGSIPAKFSQLTSLVVLDLSQNDLTGHIPVTLANDAGLKILLLNHNRLSGRYLHHSQTFAQILRYVGRKEPKEAVRWDVGIKAVSDATKMEEILAEHNEDM</sequence>
<feature type="domain" description="Integrase catalytic" evidence="8">
    <location>
        <begin position="38"/>
        <end position="213"/>
    </location>
</feature>
<evidence type="ECO:0000256" key="4">
    <source>
        <dbReference type="ARBA" id="ARBA00022729"/>
    </source>
</evidence>
<reference evidence="9" key="1">
    <citation type="submission" date="2022-12" db="EMBL/GenBank/DDBJ databases">
        <title>Draft genome assemblies for two species of Escallonia (Escalloniales).</title>
        <authorList>
            <person name="Chanderbali A."/>
            <person name="Dervinis C."/>
            <person name="Anghel I."/>
            <person name="Soltis D."/>
            <person name="Soltis P."/>
            <person name="Zapata F."/>
        </authorList>
    </citation>
    <scope>NUCLEOTIDE SEQUENCE</scope>
    <source>
        <strain evidence="9">UCBG64.0493</strain>
        <tissue evidence="9">Leaf</tissue>
    </source>
</reference>
<dbReference type="Pfam" id="PF13855">
    <property type="entry name" value="LRR_8"/>
    <property type="match status" value="1"/>
</dbReference>
<organism evidence="9 10">
    <name type="scientific">Escallonia herrerae</name>
    <dbReference type="NCBI Taxonomy" id="1293975"/>
    <lineage>
        <taxon>Eukaryota</taxon>
        <taxon>Viridiplantae</taxon>
        <taxon>Streptophyta</taxon>
        <taxon>Embryophyta</taxon>
        <taxon>Tracheophyta</taxon>
        <taxon>Spermatophyta</taxon>
        <taxon>Magnoliopsida</taxon>
        <taxon>eudicotyledons</taxon>
        <taxon>Gunneridae</taxon>
        <taxon>Pentapetalae</taxon>
        <taxon>asterids</taxon>
        <taxon>campanulids</taxon>
        <taxon>Escalloniales</taxon>
        <taxon>Escalloniaceae</taxon>
        <taxon>Escallonia</taxon>
    </lineage>
</organism>
<dbReference type="PANTHER" id="PTHR48059:SF30">
    <property type="entry name" value="OS06G0587000 PROTEIN"/>
    <property type="match status" value="1"/>
</dbReference>
<dbReference type="GO" id="GO:0003676">
    <property type="term" value="F:nucleic acid binding"/>
    <property type="evidence" value="ECO:0007669"/>
    <property type="project" value="InterPro"/>
</dbReference>
<dbReference type="Gene3D" id="3.80.10.10">
    <property type="entry name" value="Ribonuclease Inhibitor"/>
    <property type="match status" value="1"/>
</dbReference>
<keyword evidence="6" id="KW-0472">Membrane</keyword>
<dbReference type="GO" id="GO:0016020">
    <property type="term" value="C:membrane"/>
    <property type="evidence" value="ECO:0007669"/>
    <property type="project" value="UniProtKB-SubCell"/>
</dbReference>
<dbReference type="EMBL" id="JAVXUP010001235">
    <property type="protein sequence ID" value="KAK3014263.1"/>
    <property type="molecule type" value="Genomic_DNA"/>
</dbReference>
<dbReference type="Gene3D" id="3.30.420.10">
    <property type="entry name" value="Ribonuclease H-like superfamily/Ribonuclease H"/>
    <property type="match status" value="1"/>
</dbReference>
<accession>A0AA89AU32</accession>
<evidence type="ECO:0000256" key="7">
    <source>
        <dbReference type="ARBA" id="ARBA00023180"/>
    </source>
</evidence>
<dbReference type="FunFam" id="3.80.10.10:FF:000041">
    <property type="entry name" value="LRR receptor-like serine/threonine-protein kinase ERECTA"/>
    <property type="match status" value="1"/>
</dbReference>
<keyword evidence="10" id="KW-1185">Reference proteome</keyword>
<dbReference type="SUPFAM" id="SSF53098">
    <property type="entry name" value="Ribonuclease H-like"/>
    <property type="match status" value="1"/>
</dbReference>
<proteinExistence type="predicted"/>
<keyword evidence="7" id="KW-0325">Glycoprotein</keyword>